<evidence type="ECO:0000256" key="1">
    <source>
        <dbReference type="ARBA" id="ARBA00010605"/>
    </source>
</evidence>
<dbReference type="GO" id="GO:0005840">
    <property type="term" value="C:ribosome"/>
    <property type="evidence" value="ECO:0007669"/>
    <property type="project" value="UniProtKB-KW"/>
</dbReference>
<evidence type="ECO:0000256" key="7">
    <source>
        <dbReference type="HAMAP-Rule" id="MF_00503"/>
    </source>
</evidence>
<dbReference type="EMBL" id="JAUSWO010000001">
    <property type="protein sequence ID" value="MDQ0514216.1"/>
    <property type="molecule type" value="Genomic_DNA"/>
</dbReference>
<evidence type="ECO:0000313" key="11">
    <source>
        <dbReference type="Proteomes" id="UP001240643"/>
    </source>
</evidence>
<feature type="domain" description="Ribosomal protein L9" evidence="8">
    <location>
        <begin position="1"/>
        <end position="47"/>
    </location>
</feature>
<protein>
    <recommendedName>
        <fullName evidence="6 7">Large ribosomal subunit protein bL9</fullName>
    </recommendedName>
</protein>
<keyword evidence="5 7" id="KW-0687">Ribonucleoprotein</keyword>
<evidence type="ECO:0000256" key="4">
    <source>
        <dbReference type="ARBA" id="ARBA00022980"/>
    </source>
</evidence>
<dbReference type="RefSeq" id="WP_256547864.1">
    <property type="nucleotide sequence ID" value="NZ_CP101809.1"/>
</dbReference>
<comment type="function">
    <text evidence="7">Binds to the 23S rRNA.</text>
</comment>
<gene>
    <name evidence="7" type="primary">rplI</name>
    <name evidence="10" type="ORF">J2Z62_000654</name>
</gene>
<sequence>MKVFLLEDVPNVGKKHQIVDVRDGYARNFLLKKNLAKVYAANNRKEIDAILNQQQSLADEKLLKNSLLKKTLENLELVFSLKTHNNKEFHRITHHDIIKKLKSDYQIELSKFVFKNHQSFTVGSHELILQLDKSVAATLKILVKAEA</sequence>
<dbReference type="NCBIfam" id="TIGR00158">
    <property type="entry name" value="L9"/>
    <property type="match status" value="1"/>
</dbReference>
<dbReference type="InterPro" id="IPR000244">
    <property type="entry name" value="Ribosomal_bL9"/>
</dbReference>
<keyword evidence="2 7" id="KW-0699">rRNA-binding</keyword>
<name>A0ABU0LZT4_9BACT</name>
<evidence type="ECO:0000259" key="8">
    <source>
        <dbReference type="Pfam" id="PF01281"/>
    </source>
</evidence>
<accession>A0ABU0LZT4</accession>
<dbReference type="InterPro" id="IPR020069">
    <property type="entry name" value="Ribosomal_bL9_C"/>
</dbReference>
<evidence type="ECO:0000256" key="6">
    <source>
        <dbReference type="ARBA" id="ARBA00035292"/>
    </source>
</evidence>
<dbReference type="Proteomes" id="UP001240643">
    <property type="component" value="Unassembled WGS sequence"/>
</dbReference>
<dbReference type="Pfam" id="PF03948">
    <property type="entry name" value="Ribosomal_L9_C"/>
    <property type="match status" value="1"/>
</dbReference>
<feature type="domain" description="Large ribosomal subunit protein bL9 C-terminal" evidence="9">
    <location>
        <begin position="68"/>
        <end position="144"/>
    </location>
</feature>
<dbReference type="InterPro" id="IPR020594">
    <property type="entry name" value="Ribosomal_bL9_bac/chp"/>
</dbReference>
<evidence type="ECO:0000256" key="3">
    <source>
        <dbReference type="ARBA" id="ARBA00022884"/>
    </source>
</evidence>
<evidence type="ECO:0000256" key="5">
    <source>
        <dbReference type="ARBA" id="ARBA00023274"/>
    </source>
</evidence>
<dbReference type="InterPro" id="IPR009027">
    <property type="entry name" value="Ribosomal_bL9/RNase_H1_N"/>
</dbReference>
<dbReference type="SUPFAM" id="SSF55658">
    <property type="entry name" value="L9 N-domain-like"/>
    <property type="match status" value="1"/>
</dbReference>
<evidence type="ECO:0000313" key="10">
    <source>
        <dbReference type="EMBL" id="MDQ0514216.1"/>
    </source>
</evidence>
<proteinExistence type="inferred from homology"/>
<evidence type="ECO:0000256" key="2">
    <source>
        <dbReference type="ARBA" id="ARBA00022730"/>
    </source>
</evidence>
<organism evidence="10 11">
    <name type="scientific">Mycoplasmoides fastidiosum</name>
    <dbReference type="NCBI Taxonomy" id="92758"/>
    <lineage>
        <taxon>Bacteria</taxon>
        <taxon>Bacillati</taxon>
        <taxon>Mycoplasmatota</taxon>
        <taxon>Mycoplasmoidales</taxon>
        <taxon>Mycoplasmoidaceae</taxon>
        <taxon>Mycoplasmoides</taxon>
    </lineage>
</organism>
<dbReference type="Gene3D" id="3.10.430.100">
    <property type="entry name" value="Ribosomal protein L9, C-terminal domain"/>
    <property type="match status" value="1"/>
</dbReference>
<keyword evidence="11" id="KW-1185">Reference proteome</keyword>
<comment type="caution">
    <text evidence="10">The sequence shown here is derived from an EMBL/GenBank/DDBJ whole genome shotgun (WGS) entry which is preliminary data.</text>
</comment>
<comment type="similarity">
    <text evidence="1 7">Belongs to the bacterial ribosomal protein bL9 family.</text>
</comment>
<dbReference type="SUPFAM" id="SSF55653">
    <property type="entry name" value="Ribosomal protein L9 C-domain"/>
    <property type="match status" value="1"/>
</dbReference>
<dbReference type="PANTHER" id="PTHR21368">
    <property type="entry name" value="50S RIBOSOMAL PROTEIN L9"/>
    <property type="match status" value="1"/>
</dbReference>
<dbReference type="InterPro" id="IPR020070">
    <property type="entry name" value="Ribosomal_bL9_N"/>
</dbReference>
<dbReference type="Pfam" id="PF01281">
    <property type="entry name" value="Ribosomal_L9_N"/>
    <property type="match status" value="1"/>
</dbReference>
<reference evidence="10" key="1">
    <citation type="submission" date="2023-07" db="EMBL/GenBank/DDBJ databases">
        <title>Genomic Encyclopedia of Type Strains, Phase IV (KMG-IV): sequencing the most valuable type-strain genomes for metagenomic binning, comparative biology and taxonomic classification.</title>
        <authorList>
            <person name="Goeker M."/>
        </authorList>
    </citation>
    <scope>NUCLEOTIDE SEQUENCE [LARGE SCALE GENOMIC DNA]</scope>
    <source>
        <strain evidence="10">DSM 21204</strain>
    </source>
</reference>
<dbReference type="InterPro" id="IPR036791">
    <property type="entry name" value="Ribosomal_bL9_C_sf"/>
</dbReference>
<dbReference type="InterPro" id="IPR036935">
    <property type="entry name" value="Ribosomal_bL9_N_sf"/>
</dbReference>
<keyword evidence="4 7" id="KW-0689">Ribosomal protein</keyword>
<evidence type="ECO:0000259" key="9">
    <source>
        <dbReference type="Pfam" id="PF03948"/>
    </source>
</evidence>
<dbReference type="Gene3D" id="3.40.5.10">
    <property type="entry name" value="Ribosomal protein L9, N-terminal domain"/>
    <property type="match status" value="1"/>
</dbReference>
<dbReference type="HAMAP" id="MF_00503">
    <property type="entry name" value="Ribosomal_bL9"/>
    <property type="match status" value="1"/>
</dbReference>
<keyword evidence="3 7" id="KW-0694">RNA-binding</keyword>